<dbReference type="InterPro" id="IPR002298">
    <property type="entry name" value="DNA_polymerase_A"/>
</dbReference>
<dbReference type="PRINTS" id="PR00868">
    <property type="entry name" value="DNAPOLI"/>
</dbReference>
<keyword evidence="9" id="KW-1185">Reference proteome</keyword>
<dbReference type="InterPro" id="IPR001098">
    <property type="entry name" value="DNA-dir_DNA_pol_A_palm_dom"/>
</dbReference>
<feature type="domain" description="DNA-directed DNA polymerase family A palm" evidence="7">
    <location>
        <begin position="380"/>
        <end position="598"/>
    </location>
</feature>
<dbReference type="NCBIfam" id="NF011541">
    <property type="entry name" value="PRK14975.2-1"/>
    <property type="match status" value="1"/>
</dbReference>
<accession>A0A1M6EMN9</accession>
<dbReference type="InterPro" id="IPR002562">
    <property type="entry name" value="3'-5'_exonuclease_dom"/>
</dbReference>
<evidence type="ECO:0000256" key="2">
    <source>
        <dbReference type="ARBA" id="ARBA00012417"/>
    </source>
</evidence>
<evidence type="ECO:0000256" key="1">
    <source>
        <dbReference type="ARBA" id="ARBA00007705"/>
    </source>
</evidence>
<evidence type="ECO:0000256" key="3">
    <source>
        <dbReference type="ARBA" id="ARBA00020311"/>
    </source>
</evidence>
<gene>
    <name evidence="8" type="ORF">SAMN05444373_101313</name>
</gene>
<dbReference type="Gene3D" id="1.20.1060.10">
    <property type="entry name" value="Taq DNA Polymerase, Chain T, domain 4"/>
    <property type="match status" value="1"/>
</dbReference>
<reference evidence="8 9" key="1">
    <citation type="submission" date="2016-11" db="EMBL/GenBank/DDBJ databases">
        <authorList>
            <person name="Varghese N."/>
            <person name="Submissions S."/>
        </authorList>
    </citation>
    <scope>NUCLEOTIDE SEQUENCE [LARGE SCALE GENOMIC DNA]</scope>
    <source>
        <strain evidence="8 9">DSM 19027</strain>
    </source>
</reference>
<evidence type="ECO:0000313" key="9">
    <source>
        <dbReference type="Proteomes" id="UP000324781"/>
    </source>
</evidence>
<dbReference type="Gene3D" id="3.30.420.10">
    <property type="entry name" value="Ribonuclease H-like superfamily/Ribonuclease H"/>
    <property type="match status" value="1"/>
</dbReference>
<dbReference type="GO" id="GO:0003887">
    <property type="term" value="F:DNA-directed DNA polymerase activity"/>
    <property type="evidence" value="ECO:0007669"/>
    <property type="project" value="UniProtKB-EC"/>
</dbReference>
<evidence type="ECO:0000313" key="8">
    <source>
        <dbReference type="EMBL" id="SHI86807.1"/>
    </source>
</evidence>
<dbReference type="SMART" id="SM00474">
    <property type="entry name" value="35EXOc"/>
    <property type="match status" value="1"/>
</dbReference>
<proteinExistence type="inferred from homology"/>
<dbReference type="SMART" id="SM00482">
    <property type="entry name" value="POLAc"/>
    <property type="match status" value="1"/>
</dbReference>
<dbReference type="PANTHER" id="PTHR10133">
    <property type="entry name" value="DNA POLYMERASE I"/>
    <property type="match status" value="1"/>
</dbReference>
<sequence length="640" mass="72752">MGYKCVYMLSEIQEYLKNTVLFAFDFETSPRDKWRNDKSAALDAHKADITGISFSVSEGTAIYVPLKHRSGRNAENQAAIWDYLKLLFESKDVIKVAHNLAFESMFLYARGIVLQKPCYDTIAASQLTLKSKWEFRSLADSGLKTLAPALCKAEMTEFSTVTEGRFFDELNPQDEKTVRYACADSDYTLRLYHVFNQWFDRFLPKHRTIVEEVESPTSVYVGIMKYNGILVDKSAMLKKQAEAAEKIVSIRKEITGIIGNVEIGANASTSAFKKYLFVDLGLPVMKTTAKHQEAADDETMILLKGWCESNRPELARLFELVQEYRKWGKLKSTYIDGYLRFIDEDTGRIHPDLIPLGTETGRFASRNPNMQNCPQKDNDPIGVRKFIISPAGKVLLSLDFSQIELRVGAFYCRDKRMLETYRTGGDIHAQTTSVIYRIPFEEAADKNAPHYKERRTIAKNCNFGVFYGLFPTGLQRTLKFKAGLNPTLSECETIIQNLKSGYPGLAKWQDEVKKRAAVSCYTETWLGRRRYLLGIRSSDWGKKSFAERCALNTPIQGTAADILKLACGRIISGLPERLWLKPILQIHDELVFELPEDKADEAVVFIKECMETQPFPEFDVPIVAEASVGRNFGEMKEMED</sequence>
<comment type="catalytic activity">
    <reaction evidence="5">
        <text>DNA(n) + a 2'-deoxyribonucleoside 5'-triphosphate = DNA(n+1) + diphosphate</text>
        <dbReference type="Rhea" id="RHEA:22508"/>
        <dbReference type="Rhea" id="RHEA-COMP:17339"/>
        <dbReference type="Rhea" id="RHEA-COMP:17340"/>
        <dbReference type="ChEBI" id="CHEBI:33019"/>
        <dbReference type="ChEBI" id="CHEBI:61560"/>
        <dbReference type="ChEBI" id="CHEBI:173112"/>
        <dbReference type="EC" id="2.7.7.7"/>
    </reaction>
</comment>
<dbReference type="InterPro" id="IPR036397">
    <property type="entry name" value="RNaseH_sf"/>
</dbReference>
<protein>
    <recommendedName>
        <fullName evidence="3">DNA polymerase I</fullName>
        <ecNumber evidence="2">2.7.7.7</ecNumber>
    </recommendedName>
</protein>
<evidence type="ECO:0000259" key="7">
    <source>
        <dbReference type="SMART" id="SM00482"/>
    </source>
</evidence>
<evidence type="ECO:0000259" key="6">
    <source>
        <dbReference type="SMART" id="SM00474"/>
    </source>
</evidence>
<dbReference type="GO" id="GO:0006302">
    <property type="term" value="P:double-strand break repair"/>
    <property type="evidence" value="ECO:0007669"/>
    <property type="project" value="TreeGrafter"/>
</dbReference>
<keyword evidence="4" id="KW-0235">DNA replication</keyword>
<dbReference type="GO" id="GO:0008408">
    <property type="term" value="F:3'-5' exonuclease activity"/>
    <property type="evidence" value="ECO:0007669"/>
    <property type="project" value="InterPro"/>
</dbReference>
<dbReference type="RefSeq" id="WP_149678311.1">
    <property type="nucleotide sequence ID" value="NZ_FQZP01000013.1"/>
</dbReference>
<dbReference type="GO" id="GO:0003677">
    <property type="term" value="F:DNA binding"/>
    <property type="evidence" value="ECO:0007669"/>
    <property type="project" value="InterPro"/>
</dbReference>
<dbReference type="GO" id="GO:0006261">
    <property type="term" value="P:DNA-templated DNA replication"/>
    <property type="evidence" value="ECO:0007669"/>
    <property type="project" value="InterPro"/>
</dbReference>
<dbReference type="PANTHER" id="PTHR10133:SF27">
    <property type="entry name" value="DNA POLYMERASE NU"/>
    <property type="match status" value="1"/>
</dbReference>
<dbReference type="SUPFAM" id="SSF53098">
    <property type="entry name" value="Ribonuclease H-like"/>
    <property type="match status" value="1"/>
</dbReference>
<dbReference type="OrthoDB" id="4053at2"/>
<dbReference type="InterPro" id="IPR012337">
    <property type="entry name" value="RNaseH-like_sf"/>
</dbReference>
<dbReference type="Pfam" id="PF01612">
    <property type="entry name" value="DNA_pol_A_exo1"/>
    <property type="match status" value="1"/>
</dbReference>
<name>A0A1M6EMN9_9FIRM</name>
<dbReference type="CDD" id="cd06139">
    <property type="entry name" value="DNA_polA_I_Ecoli_like_exo"/>
    <property type="match status" value="1"/>
</dbReference>
<evidence type="ECO:0000256" key="5">
    <source>
        <dbReference type="ARBA" id="ARBA00049244"/>
    </source>
</evidence>
<dbReference type="Gene3D" id="3.30.70.370">
    <property type="match status" value="1"/>
</dbReference>
<dbReference type="EMBL" id="FQZP01000013">
    <property type="protein sequence ID" value="SHI86807.1"/>
    <property type="molecule type" value="Genomic_DNA"/>
</dbReference>
<dbReference type="EC" id="2.7.7.7" evidence="2"/>
<comment type="similarity">
    <text evidence="1">Belongs to the DNA polymerase type-A family.</text>
</comment>
<dbReference type="AlphaFoldDB" id="A0A1M6EMN9"/>
<feature type="domain" description="3'-5' exonuclease" evidence="6">
    <location>
        <begin position="3"/>
        <end position="200"/>
    </location>
</feature>
<dbReference type="InterPro" id="IPR043502">
    <property type="entry name" value="DNA/RNA_pol_sf"/>
</dbReference>
<evidence type="ECO:0000256" key="4">
    <source>
        <dbReference type="ARBA" id="ARBA00022705"/>
    </source>
</evidence>
<organism evidence="8 9">
    <name type="scientific">Thermoclostridium caenicola</name>
    <dbReference type="NCBI Taxonomy" id="659425"/>
    <lineage>
        <taxon>Bacteria</taxon>
        <taxon>Bacillati</taxon>
        <taxon>Bacillota</taxon>
        <taxon>Clostridia</taxon>
        <taxon>Eubacteriales</taxon>
        <taxon>Oscillospiraceae</taxon>
        <taxon>Thermoclostridium</taxon>
    </lineage>
</organism>
<dbReference type="SUPFAM" id="SSF56672">
    <property type="entry name" value="DNA/RNA polymerases"/>
    <property type="match status" value="1"/>
</dbReference>
<dbReference type="Gene3D" id="1.10.150.20">
    <property type="entry name" value="5' to 3' exonuclease, C-terminal subdomain"/>
    <property type="match status" value="1"/>
</dbReference>
<dbReference type="Proteomes" id="UP000324781">
    <property type="component" value="Unassembled WGS sequence"/>
</dbReference>
<dbReference type="Pfam" id="PF00476">
    <property type="entry name" value="DNA_pol_A"/>
    <property type="match status" value="1"/>
</dbReference>